<dbReference type="Proteomes" id="UP000510647">
    <property type="component" value="Chromosome 7"/>
</dbReference>
<keyword evidence="5" id="KW-0539">Nucleus</keyword>
<evidence type="ECO:0000259" key="8">
    <source>
        <dbReference type="Pfam" id="PF20936"/>
    </source>
</evidence>
<comment type="similarity">
    <text evidence="3">Belongs to the CCNDBP1 family.</text>
</comment>
<dbReference type="Pfam" id="PF20936">
    <property type="entry name" value="GCIP_C"/>
    <property type="match status" value="1"/>
</dbReference>
<keyword evidence="10" id="KW-1185">Reference proteome</keyword>
<name>A0A7H9HZZ3_9SACH</name>
<dbReference type="Gene3D" id="1.20.1410.10">
    <property type="entry name" value="I/LWEQ domain"/>
    <property type="match status" value="1"/>
</dbReference>
<proteinExistence type="inferred from homology"/>
<evidence type="ECO:0000256" key="4">
    <source>
        <dbReference type="ARBA" id="ARBA00022490"/>
    </source>
</evidence>
<gene>
    <name evidence="9" type="ORF">HG537_0G04010</name>
</gene>
<sequence>MSEEVIDQGKVAELVASIRDQFVVPYRDVAALKGIKSSTKFQDSDPLTEIEKLSQIIKAHCTKIGIICQPSKFFSNYPAVFKELQGFTNAVFYLLSVLPLVHDESQDIWAQYLVQKLDSTVINLLNGVSALCDEIDKMINEGKGDDQDRLMCIGILWAACESLEEIVKKGNLQLLADNIRNSCGLVEDILQDVDSWLQDPHFGDDLLIDDDFSDKEDVESNNEHPDDEIALQKMQDFLKLWQTNLKMIKLLLSSFAKSMATNVYNAKNTKASTLDKLNALQSLIVEQLDELFSDIFISDASFSEDDFTNSVSSLNESLRQMVKVITKLNSCDAKKLKWIQVWETKYFPN</sequence>
<reference evidence="9 10" key="1">
    <citation type="submission" date="2020-06" db="EMBL/GenBank/DDBJ databases">
        <title>The yeast mating-type switching endonuclease HO is a domesticated member of an unorthodox homing genetic element family.</title>
        <authorList>
            <person name="Coughlan A.Y."/>
            <person name="Lombardi L."/>
            <person name="Braun-Galleani S."/>
            <person name="Martos A.R."/>
            <person name="Galeote V."/>
            <person name="Bigey F."/>
            <person name="Dequin S."/>
            <person name="Byrne K.P."/>
            <person name="Wolfe K.H."/>
        </authorList>
    </citation>
    <scope>NUCLEOTIDE SEQUENCE [LARGE SCALE GENOMIC DNA]</scope>
    <source>
        <strain evidence="9 10">CBS2947</strain>
    </source>
</reference>
<dbReference type="PANTHER" id="PTHR15492">
    <property type="entry name" value="CYCLIN D1-BINDING PROTEIN 1"/>
    <property type="match status" value="1"/>
</dbReference>
<feature type="domain" description="Cyclin-D1-binding protein 1-like C-terminal" evidence="8">
    <location>
        <begin position="209"/>
        <end position="323"/>
    </location>
</feature>
<dbReference type="Gene3D" id="1.20.1420.10">
    <property type="entry name" value="Talin, central domain"/>
    <property type="match status" value="1"/>
</dbReference>
<protein>
    <submittedName>
        <fullName evidence="9">Uncharacterized protein</fullName>
    </submittedName>
</protein>
<evidence type="ECO:0000256" key="1">
    <source>
        <dbReference type="ARBA" id="ARBA00004123"/>
    </source>
</evidence>
<dbReference type="Pfam" id="PF13324">
    <property type="entry name" value="GCIP_N"/>
    <property type="match status" value="1"/>
</dbReference>
<keyword evidence="6" id="KW-0131">Cell cycle</keyword>
<evidence type="ECO:0000259" key="7">
    <source>
        <dbReference type="Pfam" id="PF13324"/>
    </source>
</evidence>
<dbReference type="EMBL" id="CP059273">
    <property type="protein sequence ID" value="QLQ82146.1"/>
    <property type="molecule type" value="Genomic_DNA"/>
</dbReference>
<feature type="domain" description="Cyclin-D1-binding protein 1-like N-terminal" evidence="7">
    <location>
        <begin position="49"/>
        <end position="199"/>
    </location>
</feature>
<dbReference type="GO" id="GO:0005634">
    <property type="term" value="C:nucleus"/>
    <property type="evidence" value="ECO:0007669"/>
    <property type="project" value="UniProtKB-SubCell"/>
</dbReference>
<organism evidence="9 10">
    <name type="scientific">Torulaspora globosa</name>
    <dbReference type="NCBI Taxonomy" id="48254"/>
    <lineage>
        <taxon>Eukaryota</taxon>
        <taxon>Fungi</taxon>
        <taxon>Dikarya</taxon>
        <taxon>Ascomycota</taxon>
        <taxon>Saccharomycotina</taxon>
        <taxon>Saccharomycetes</taxon>
        <taxon>Saccharomycetales</taxon>
        <taxon>Saccharomycetaceae</taxon>
        <taxon>Torulaspora</taxon>
    </lineage>
</organism>
<evidence type="ECO:0000313" key="9">
    <source>
        <dbReference type="EMBL" id="QLQ82146.1"/>
    </source>
</evidence>
<accession>A0A7H9HZZ3</accession>
<evidence type="ECO:0000313" key="10">
    <source>
        <dbReference type="Proteomes" id="UP000510647"/>
    </source>
</evidence>
<dbReference type="InterPro" id="IPR026907">
    <property type="entry name" value="GCIP-like"/>
</dbReference>
<evidence type="ECO:0000256" key="3">
    <source>
        <dbReference type="ARBA" id="ARBA00008940"/>
    </source>
</evidence>
<evidence type="ECO:0000256" key="2">
    <source>
        <dbReference type="ARBA" id="ARBA00004496"/>
    </source>
</evidence>
<dbReference type="AlphaFoldDB" id="A0A7H9HZZ3"/>
<dbReference type="OrthoDB" id="4088536at2759"/>
<evidence type="ECO:0000256" key="5">
    <source>
        <dbReference type="ARBA" id="ARBA00023242"/>
    </source>
</evidence>
<dbReference type="PANTHER" id="PTHR15492:SF1">
    <property type="entry name" value="CYCLIN-D1-BINDING PROTEIN 1"/>
    <property type="match status" value="1"/>
</dbReference>
<dbReference type="InterPro" id="IPR049318">
    <property type="entry name" value="GCIP_C"/>
</dbReference>
<dbReference type="InterPro" id="IPR049317">
    <property type="entry name" value="GCIP-like_N"/>
</dbReference>
<comment type="subcellular location">
    <subcellularLocation>
        <location evidence="2">Cytoplasm</location>
    </subcellularLocation>
    <subcellularLocation>
        <location evidence="1">Nucleus</location>
    </subcellularLocation>
</comment>
<keyword evidence="4" id="KW-0963">Cytoplasm</keyword>
<evidence type="ECO:0000256" key="6">
    <source>
        <dbReference type="ARBA" id="ARBA00023306"/>
    </source>
</evidence>
<dbReference type="GO" id="GO:0005737">
    <property type="term" value="C:cytoplasm"/>
    <property type="evidence" value="ECO:0007669"/>
    <property type="project" value="UniProtKB-SubCell"/>
</dbReference>